<sequence length="61" mass="6691">MGSLSNLVSKPSTSKTDSIFHMSYTNPVTASQSSCTVHLLPSPSSLSLLVHRTLYWKHLTD</sequence>
<name>A0A9W8IZR7_9AGAR</name>
<evidence type="ECO:0000313" key="2">
    <source>
        <dbReference type="Proteomes" id="UP001140091"/>
    </source>
</evidence>
<dbReference type="Proteomes" id="UP001140091">
    <property type="component" value="Unassembled WGS sequence"/>
</dbReference>
<gene>
    <name evidence="1" type="ORF">H1R20_g11404</name>
</gene>
<organism evidence="1 2">
    <name type="scientific">Candolleomyces eurysporus</name>
    <dbReference type="NCBI Taxonomy" id="2828524"/>
    <lineage>
        <taxon>Eukaryota</taxon>
        <taxon>Fungi</taxon>
        <taxon>Dikarya</taxon>
        <taxon>Basidiomycota</taxon>
        <taxon>Agaricomycotina</taxon>
        <taxon>Agaricomycetes</taxon>
        <taxon>Agaricomycetidae</taxon>
        <taxon>Agaricales</taxon>
        <taxon>Agaricineae</taxon>
        <taxon>Psathyrellaceae</taxon>
        <taxon>Candolleomyces</taxon>
    </lineage>
</organism>
<accession>A0A9W8IZR7</accession>
<dbReference type="AlphaFoldDB" id="A0A9W8IZR7"/>
<evidence type="ECO:0000313" key="1">
    <source>
        <dbReference type="EMBL" id="KAJ2925692.1"/>
    </source>
</evidence>
<protein>
    <submittedName>
        <fullName evidence="1">Uncharacterized protein</fullName>
    </submittedName>
</protein>
<keyword evidence="2" id="KW-1185">Reference proteome</keyword>
<proteinExistence type="predicted"/>
<reference evidence="1" key="1">
    <citation type="submission" date="2022-06" db="EMBL/GenBank/DDBJ databases">
        <title>Genome Sequence of Candolleomyces eurysporus.</title>
        <authorList>
            <person name="Buettner E."/>
        </authorList>
    </citation>
    <scope>NUCLEOTIDE SEQUENCE</scope>
    <source>
        <strain evidence="1">VTCC 930004</strain>
    </source>
</reference>
<feature type="non-terminal residue" evidence="1">
    <location>
        <position position="61"/>
    </location>
</feature>
<comment type="caution">
    <text evidence="1">The sequence shown here is derived from an EMBL/GenBank/DDBJ whole genome shotgun (WGS) entry which is preliminary data.</text>
</comment>
<dbReference type="EMBL" id="JANBPK010001130">
    <property type="protein sequence ID" value="KAJ2925692.1"/>
    <property type="molecule type" value="Genomic_DNA"/>
</dbReference>